<dbReference type="InterPro" id="IPR025714">
    <property type="entry name" value="Methyltranfer_dom"/>
</dbReference>
<dbReference type="Pfam" id="PF13847">
    <property type="entry name" value="Methyltransf_31"/>
    <property type="match status" value="1"/>
</dbReference>
<name>X0UPE4_9ZZZZ</name>
<proteinExistence type="predicted"/>
<dbReference type="EMBL" id="BARS01025154">
    <property type="protein sequence ID" value="GAG01147.1"/>
    <property type="molecule type" value="Genomic_DNA"/>
</dbReference>
<evidence type="ECO:0000313" key="2">
    <source>
        <dbReference type="EMBL" id="GAG01147.1"/>
    </source>
</evidence>
<comment type="caution">
    <text evidence="2">The sequence shown here is derived from an EMBL/GenBank/DDBJ whole genome shotgun (WGS) entry which is preliminary data.</text>
</comment>
<sequence>MGIDVSSTSLDHTRALKRKHGLKNLQVQQLPIESVQELDREFDKIVCTGVLHHLSDPNAGLRALRSVLKPEGAMHLMVYATYGRTGIYMLQEYCLRLGIDPSEREIDDLAAVLKELPRGHPLDYVLRQSPDFRDPGAIADALLNPRDRAYTVTQLFETIERCELAFGRWFRQAPYLPQCGVIASTPHGARLAQLPAQEQYAAVELFRGTISRH</sequence>
<feature type="non-terminal residue" evidence="2">
    <location>
        <position position="213"/>
    </location>
</feature>
<evidence type="ECO:0000259" key="1">
    <source>
        <dbReference type="Pfam" id="PF13847"/>
    </source>
</evidence>
<protein>
    <recommendedName>
        <fullName evidence="1">Methyltransferase domain-containing protein</fullName>
    </recommendedName>
</protein>
<accession>X0UPE4</accession>
<dbReference type="AlphaFoldDB" id="X0UPE4"/>
<gene>
    <name evidence="2" type="ORF">S01H1_39800</name>
</gene>
<reference evidence="2" key="1">
    <citation type="journal article" date="2014" name="Front. Microbiol.">
        <title>High frequency of phylogenetically diverse reductive dehalogenase-homologous genes in deep subseafloor sedimentary metagenomes.</title>
        <authorList>
            <person name="Kawai M."/>
            <person name="Futagami T."/>
            <person name="Toyoda A."/>
            <person name="Takaki Y."/>
            <person name="Nishi S."/>
            <person name="Hori S."/>
            <person name="Arai W."/>
            <person name="Tsubouchi T."/>
            <person name="Morono Y."/>
            <person name="Uchiyama I."/>
            <person name="Ito T."/>
            <person name="Fujiyama A."/>
            <person name="Inagaki F."/>
            <person name="Takami H."/>
        </authorList>
    </citation>
    <scope>NUCLEOTIDE SEQUENCE</scope>
    <source>
        <strain evidence="2">Expedition CK06-06</strain>
    </source>
</reference>
<organism evidence="2">
    <name type="scientific">marine sediment metagenome</name>
    <dbReference type="NCBI Taxonomy" id="412755"/>
    <lineage>
        <taxon>unclassified sequences</taxon>
        <taxon>metagenomes</taxon>
        <taxon>ecological metagenomes</taxon>
    </lineage>
</organism>
<feature type="domain" description="Methyltransferase" evidence="1">
    <location>
        <begin position="1"/>
        <end position="74"/>
    </location>
</feature>
<dbReference type="Gene3D" id="3.40.50.150">
    <property type="entry name" value="Vaccinia Virus protein VP39"/>
    <property type="match status" value="1"/>
</dbReference>
<dbReference type="SUPFAM" id="SSF53335">
    <property type="entry name" value="S-adenosyl-L-methionine-dependent methyltransferases"/>
    <property type="match status" value="1"/>
</dbReference>
<dbReference type="InterPro" id="IPR029063">
    <property type="entry name" value="SAM-dependent_MTases_sf"/>
</dbReference>
<dbReference type="CDD" id="cd02440">
    <property type="entry name" value="AdoMet_MTases"/>
    <property type="match status" value="1"/>
</dbReference>